<keyword evidence="2" id="KW-1185">Reference proteome</keyword>
<protein>
    <submittedName>
        <fullName evidence="1">Uncharacterized protein</fullName>
    </submittedName>
</protein>
<dbReference type="Proteomes" id="UP000319576">
    <property type="component" value="Chromosome"/>
</dbReference>
<accession>A0A517Y2T7</accession>
<dbReference type="EMBL" id="CP036273">
    <property type="protein sequence ID" value="QDU24097.1"/>
    <property type="molecule type" value="Genomic_DNA"/>
</dbReference>
<dbReference type="KEGG" id="uli:ETAA1_61100"/>
<gene>
    <name evidence="1" type="ORF">ETAA1_61100</name>
</gene>
<organism evidence="1 2">
    <name type="scientific">Urbifossiella limnaea</name>
    <dbReference type="NCBI Taxonomy" id="2528023"/>
    <lineage>
        <taxon>Bacteria</taxon>
        <taxon>Pseudomonadati</taxon>
        <taxon>Planctomycetota</taxon>
        <taxon>Planctomycetia</taxon>
        <taxon>Gemmatales</taxon>
        <taxon>Gemmataceae</taxon>
        <taxon>Urbifossiella</taxon>
    </lineage>
</organism>
<name>A0A517Y2T7_9BACT</name>
<dbReference type="AlphaFoldDB" id="A0A517Y2T7"/>
<evidence type="ECO:0000313" key="2">
    <source>
        <dbReference type="Proteomes" id="UP000319576"/>
    </source>
</evidence>
<proteinExistence type="predicted"/>
<dbReference type="RefSeq" id="WP_145244291.1">
    <property type="nucleotide sequence ID" value="NZ_CP036273.1"/>
</dbReference>
<reference evidence="1 2" key="1">
    <citation type="submission" date="2019-02" db="EMBL/GenBank/DDBJ databases">
        <title>Deep-cultivation of Planctomycetes and their phenomic and genomic characterization uncovers novel biology.</title>
        <authorList>
            <person name="Wiegand S."/>
            <person name="Jogler M."/>
            <person name="Boedeker C."/>
            <person name="Pinto D."/>
            <person name="Vollmers J."/>
            <person name="Rivas-Marin E."/>
            <person name="Kohn T."/>
            <person name="Peeters S.H."/>
            <person name="Heuer A."/>
            <person name="Rast P."/>
            <person name="Oberbeckmann S."/>
            <person name="Bunk B."/>
            <person name="Jeske O."/>
            <person name="Meyerdierks A."/>
            <person name="Storesund J.E."/>
            <person name="Kallscheuer N."/>
            <person name="Luecker S."/>
            <person name="Lage O.M."/>
            <person name="Pohl T."/>
            <person name="Merkel B.J."/>
            <person name="Hornburger P."/>
            <person name="Mueller R.-W."/>
            <person name="Bruemmer F."/>
            <person name="Labrenz M."/>
            <person name="Spormann A.M."/>
            <person name="Op den Camp H."/>
            <person name="Overmann J."/>
            <person name="Amann R."/>
            <person name="Jetten M.S.M."/>
            <person name="Mascher T."/>
            <person name="Medema M.H."/>
            <person name="Devos D.P."/>
            <person name="Kaster A.-K."/>
            <person name="Ovreas L."/>
            <person name="Rohde M."/>
            <person name="Galperin M.Y."/>
            <person name="Jogler C."/>
        </authorList>
    </citation>
    <scope>NUCLEOTIDE SEQUENCE [LARGE SCALE GENOMIC DNA]</scope>
    <source>
        <strain evidence="1 2">ETA_A1</strain>
    </source>
</reference>
<evidence type="ECO:0000313" key="1">
    <source>
        <dbReference type="EMBL" id="QDU24097.1"/>
    </source>
</evidence>
<sequence length="179" mass="19117">MLATLTIALALADPDARPEVAPPPRLVAPLVELAPLPNGYRITLSRRGVEQFRDLLESTDEKQAAALLRDRAKNMRAGETPDDATAGKLELIAFVAGSQIPALRTELRDKAGPGGAVITVSGLQKADLPIPENRPLLRRVAGVVQGVAPLLPADARDTLLGLSAMSRTTPLTWRVEPRE</sequence>